<evidence type="ECO:0000256" key="2">
    <source>
        <dbReference type="SAM" id="SignalP"/>
    </source>
</evidence>
<dbReference type="AlphaFoldDB" id="A0A086QE02"/>
<reference evidence="3 4" key="1">
    <citation type="submission" date="2014-08" db="EMBL/GenBank/DDBJ databases">
        <authorList>
            <person name="Sibley D."/>
            <person name="Venepally P."/>
            <person name="Karamycheva S."/>
            <person name="Hadjithomas M."/>
            <person name="Khan A."/>
            <person name="Brunk B."/>
            <person name="Roos D."/>
            <person name="Caler E."/>
            <person name="Lorenzi H."/>
        </authorList>
    </citation>
    <scope>NUCLEOTIDE SEQUENCE [LARGE SCALE GENOMIC DNA]</scope>
    <source>
        <strain evidence="3 4">VAND</strain>
    </source>
</reference>
<name>A0A086QE02_TOXGO</name>
<reference evidence="3 4" key="2">
    <citation type="journal article" date="2015" name="Eukaryot. Cell">
        <title>Genetic mapping reveals that sinefungin resistance in Toxoplasma gondii is controlled by a putative amino acid transporter locus that can be used as a negative selectable marker.</title>
        <authorList>
            <person name="Behnke M.S."/>
            <person name="Khan A."/>
            <person name="Sibley L.D."/>
        </authorList>
    </citation>
    <scope>NUCLEOTIDE SEQUENCE [LARGE SCALE GENOMIC DNA]</scope>
    <source>
        <strain evidence="3 4">VAND</strain>
    </source>
</reference>
<gene>
    <name evidence="3" type="ORF">TGVAND_364600</name>
</gene>
<evidence type="ECO:0000313" key="4">
    <source>
        <dbReference type="Proteomes" id="UP000028840"/>
    </source>
</evidence>
<feature type="compositionally biased region" description="Basic residues" evidence="1">
    <location>
        <begin position="234"/>
        <end position="249"/>
    </location>
</feature>
<feature type="compositionally biased region" description="Basic residues" evidence="1">
    <location>
        <begin position="214"/>
        <end position="225"/>
    </location>
</feature>
<accession>A0A086QE02</accession>
<feature type="chain" id="PRO_5001814390" description="Transmembrane protein" evidence="2">
    <location>
        <begin position="21"/>
        <end position="249"/>
    </location>
</feature>
<dbReference type="VEuPathDB" id="ToxoDB:TGVAND_364600"/>
<dbReference type="EMBL" id="AEYJ02000354">
    <property type="protein sequence ID" value="KFH10834.1"/>
    <property type="molecule type" value="Genomic_DNA"/>
</dbReference>
<dbReference type="Proteomes" id="UP000028840">
    <property type="component" value="Unassembled WGS sequence"/>
</dbReference>
<organism evidence="3 4">
    <name type="scientific">Toxoplasma gondii VAND</name>
    <dbReference type="NCBI Taxonomy" id="933077"/>
    <lineage>
        <taxon>Eukaryota</taxon>
        <taxon>Sar</taxon>
        <taxon>Alveolata</taxon>
        <taxon>Apicomplexa</taxon>
        <taxon>Conoidasida</taxon>
        <taxon>Coccidia</taxon>
        <taxon>Eucoccidiorida</taxon>
        <taxon>Eimeriorina</taxon>
        <taxon>Sarcocystidae</taxon>
        <taxon>Toxoplasma</taxon>
    </lineage>
</organism>
<proteinExistence type="predicted"/>
<evidence type="ECO:0000256" key="1">
    <source>
        <dbReference type="SAM" id="MobiDB-lite"/>
    </source>
</evidence>
<protein>
    <recommendedName>
        <fullName evidence="5">Transmembrane protein</fullName>
    </recommendedName>
</protein>
<sequence length="249" mass="27907">MPVSCMCFLSFSSCSPFSFSLCPSCFFSLCATAFDRLSFIFVKVVRRLSVGVRTLPCTRSCLCRSNRQSTSVFSCVEATPLDASVLVLGSVSLAFYTATKRGERRRIQLRRRHFIGARRGERRRGKREGSGNFEELVDSQKKIPPHAVEQCDVRLCLRMAGCRTATIPPARFLQDAALSRSLDAACRGVFALLPCLLCSGRCVDLSRRGPRGDARRRRSGRRQRGRGTNSRRDTRGRRTLRGQRRGSGR</sequence>
<feature type="region of interest" description="Disordered" evidence="1">
    <location>
        <begin position="208"/>
        <end position="249"/>
    </location>
</feature>
<evidence type="ECO:0008006" key="5">
    <source>
        <dbReference type="Google" id="ProtNLM"/>
    </source>
</evidence>
<evidence type="ECO:0000313" key="3">
    <source>
        <dbReference type="EMBL" id="KFH10834.1"/>
    </source>
</evidence>
<comment type="caution">
    <text evidence="3">The sequence shown here is derived from an EMBL/GenBank/DDBJ whole genome shotgun (WGS) entry which is preliminary data.</text>
</comment>
<keyword evidence="2" id="KW-0732">Signal</keyword>
<feature type="signal peptide" evidence="2">
    <location>
        <begin position="1"/>
        <end position="20"/>
    </location>
</feature>